<evidence type="ECO:0000259" key="1">
    <source>
        <dbReference type="Pfam" id="PF26309"/>
    </source>
</evidence>
<feature type="domain" description="DUF8082" evidence="1">
    <location>
        <begin position="325"/>
        <end position="391"/>
    </location>
</feature>
<dbReference type="EMBL" id="RCCJ01000001">
    <property type="protein sequence ID" value="RLJ70265.1"/>
    <property type="molecule type" value="Genomic_DNA"/>
</dbReference>
<evidence type="ECO:0000313" key="3">
    <source>
        <dbReference type="Proteomes" id="UP000267841"/>
    </source>
</evidence>
<sequence length="395" mass="45198">MVKRVLFKDLDINVMNINKVYEEVRKKEITGFLRVVYWSKDDYLLFNKGAPYKVVTFGADGSRSLSKAENFAIESKEGTASLVETTIDDLVGIIEYRHNIQQDGSLVFFPYGLLIQEPVSISFLDINKEFLLAQRSHLDGYVALYTEETLFGIVIFQGGFPVAVFGGDGSFGDRAVTYINANLIPAKSFMSMYTLEPELLSFAYSMHSDNVRKTERNFRTYEEAEKFVAEEKRNAVIVIEGEGIHRYDMFFRGQHIDRLVKEKGLFVNDEVERGRLATKVENLPDRSIWVYDISLIEKPQPIEVVIEGVEEEVVTSDSEVPLDKVMEVKSAFIKEIGPLGKLIWEKTLNEFGFKESSMTINHIKIVVDKLKREIPEDEAAREFLRRVESILPDII</sequence>
<dbReference type="OrthoDB" id="10662at2"/>
<dbReference type="InterPro" id="IPR058395">
    <property type="entry name" value="DUF8082"/>
</dbReference>
<gene>
    <name evidence="2" type="ORF">BCF55_0531</name>
</gene>
<comment type="caution">
    <text evidence="2">The sequence shown here is derived from an EMBL/GenBank/DDBJ whole genome shotgun (WGS) entry which is preliminary data.</text>
</comment>
<protein>
    <recommendedName>
        <fullName evidence="1">DUF8082 domain-containing protein</fullName>
    </recommendedName>
</protein>
<accession>A0A497XMX1</accession>
<dbReference type="AlphaFoldDB" id="A0A497XMX1"/>
<evidence type="ECO:0000313" key="2">
    <source>
        <dbReference type="EMBL" id="RLJ70265.1"/>
    </source>
</evidence>
<dbReference type="RefSeq" id="WP_121009607.1">
    <property type="nucleotide sequence ID" value="NZ_RCCJ01000001.1"/>
</dbReference>
<keyword evidence="3" id="KW-1185">Reference proteome</keyword>
<dbReference type="Proteomes" id="UP000267841">
    <property type="component" value="Unassembled WGS sequence"/>
</dbReference>
<reference evidence="2 3" key="1">
    <citation type="submission" date="2018-10" db="EMBL/GenBank/DDBJ databases">
        <title>Genomic Encyclopedia of Archaeal and Bacterial Type Strains, Phase II (KMG-II): from individual species to whole genera.</title>
        <authorList>
            <person name="Goeker M."/>
        </authorList>
    </citation>
    <scope>NUCLEOTIDE SEQUENCE [LARGE SCALE GENOMIC DNA]</scope>
    <source>
        <strain evidence="2 3">DSM 16510</strain>
    </source>
</reference>
<dbReference type="Pfam" id="PF26309">
    <property type="entry name" value="DUF8082"/>
    <property type="match status" value="1"/>
</dbReference>
<name>A0A497XMX1_9AQUI</name>
<organism evidence="2 3">
    <name type="scientific">Hydrogenivirga caldilitoris</name>
    <dbReference type="NCBI Taxonomy" id="246264"/>
    <lineage>
        <taxon>Bacteria</taxon>
        <taxon>Pseudomonadati</taxon>
        <taxon>Aquificota</taxon>
        <taxon>Aquificia</taxon>
        <taxon>Aquificales</taxon>
        <taxon>Aquificaceae</taxon>
        <taxon>Hydrogenivirga</taxon>
    </lineage>
</organism>
<proteinExistence type="predicted"/>